<sequence length="110" mass="12495">MTEKKITAYQISNAYDHNRNNTLDALNALREARKYGFKLFQHEFISTKNIALHSATLFCISISCKNVLEKVLALTSEDANILIKEAFDINENLQSDVEFILAVSPVTTWD</sequence>
<proteinExistence type="predicted"/>
<gene>
    <name evidence="1" type="ORF">Q8W34_17550</name>
</gene>
<dbReference type="Proteomes" id="UP001177212">
    <property type="component" value="Unassembled WGS sequence"/>
</dbReference>
<accession>A0ABT9FI72</accession>
<dbReference type="RefSeq" id="WP_305473088.1">
    <property type="nucleotide sequence ID" value="NZ_JAUYVT010000020.1"/>
</dbReference>
<evidence type="ECO:0000313" key="2">
    <source>
        <dbReference type="Proteomes" id="UP001177212"/>
    </source>
</evidence>
<name>A0ABT9FI72_9GAMM</name>
<evidence type="ECO:0000313" key="1">
    <source>
        <dbReference type="EMBL" id="MDP2566456.1"/>
    </source>
</evidence>
<reference evidence="1" key="1">
    <citation type="submission" date="2023-07" db="EMBL/GenBank/DDBJ databases">
        <title>Genome content predicts the carbon catabolic preferences of heterotrophic bacteria.</title>
        <authorList>
            <person name="Gralka M."/>
        </authorList>
    </citation>
    <scope>NUCLEOTIDE SEQUENCE</scope>
    <source>
        <strain evidence="1">4G09</strain>
    </source>
</reference>
<dbReference type="EMBL" id="JAUYVT010000020">
    <property type="protein sequence ID" value="MDP2566456.1"/>
    <property type="molecule type" value="Genomic_DNA"/>
</dbReference>
<comment type="caution">
    <text evidence="1">The sequence shown here is derived from an EMBL/GenBank/DDBJ whole genome shotgun (WGS) entry which is preliminary data.</text>
</comment>
<keyword evidence="2" id="KW-1185">Reference proteome</keyword>
<protein>
    <recommendedName>
        <fullName evidence="3">LLM class flavin-dependent oxidoreductase</fullName>
    </recommendedName>
</protein>
<organism evidence="1 2">
    <name type="scientific">Pseudoalteromonas marina</name>
    <dbReference type="NCBI Taxonomy" id="267375"/>
    <lineage>
        <taxon>Bacteria</taxon>
        <taxon>Pseudomonadati</taxon>
        <taxon>Pseudomonadota</taxon>
        <taxon>Gammaproteobacteria</taxon>
        <taxon>Alteromonadales</taxon>
        <taxon>Pseudoalteromonadaceae</taxon>
        <taxon>Pseudoalteromonas</taxon>
    </lineage>
</organism>
<evidence type="ECO:0008006" key="3">
    <source>
        <dbReference type="Google" id="ProtNLM"/>
    </source>
</evidence>